<evidence type="ECO:0000313" key="4">
    <source>
        <dbReference type="Proteomes" id="UP001201980"/>
    </source>
</evidence>
<feature type="compositionally biased region" description="Basic residues" evidence="1">
    <location>
        <begin position="108"/>
        <end position="118"/>
    </location>
</feature>
<organism evidence="3 4">
    <name type="scientific">Zalerion maritima</name>
    <dbReference type="NCBI Taxonomy" id="339359"/>
    <lineage>
        <taxon>Eukaryota</taxon>
        <taxon>Fungi</taxon>
        <taxon>Dikarya</taxon>
        <taxon>Ascomycota</taxon>
        <taxon>Pezizomycotina</taxon>
        <taxon>Sordariomycetes</taxon>
        <taxon>Lulworthiomycetidae</taxon>
        <taxon>Lulworthiales</taxon>
        <taxon>Lulworthiaceae</taxon>
        <taxon>Zalerion</taxon>
    </lineage>
</organism>
<accession>A0AAD5WV32</accession>
<name>A0AAD5WV32_9PEZI</name>
<sequence length="304" mass="33139">MTPSANINSALDLGPSSSSTSSPTAPNTGTNPESTPHPAPLPVEWALYIAALGSQNGLLRQQNQAHRDLISHLRLRVPTRVQAVPQVKAKRKVPTTSSGDCNNSPVSPRRKTPRSRPRRGLDKSKLEVFFPPKIPRVGMLALLHPNKREAKQTMQETRGSRAPPLPGAPVDLGPPGSRSSFSASLSKYSRLPQAPAHMPSNSLLPSTHPGFFFFFFFFFFSFLFFPAFLRWFPPDPLLPREPRGSSQSLAAAGTCSSYHRLAGGAHDSGKRQPVDGARARLQQQSYAGARIWPLTSPGHASERE</sequence>
<evidence type="ECO:0000256" key="2">
    <source>
        <dbReference type="SAM" id="Phobius"/>
    </source>
</evidence>
<feature type="region of interest" description="Disordered" evidence="1">
    <location>
        <begin position="1"/>
        <end position="39"/>
    </location>
</feature>
<evidence type="ECO:0000256" key="1">
    <source>
        <dbReference type="SAM" id="MobiDB-lite"/>
    </source>
</evidence>
<dbReference type="Proteomes" id="UP001201980">
    <property type="component" value="Unassembled WGS sequence"/>
</dbReference>
<feature type="region of interest" description="Disordered" evidence="1">
    <location>
        <begin position="81"/>
        <end position="125"/>
    </location>
</feature>
<feature type="region of interest" description="Disordered" evidence="1">
    <location>
        <begin position="149"/>
        <end position="184"/>
    </location>
</feature>
<comment type="caution">
    <text evidence="3">The sequence shown here is derived from an EMBL/GenBank/DDBJ whole genome shotgun (WGS) entry which is preliminary data.</text>
</comment>
<protein>
    <submittedName>
        <fullName evidence="3">Uncharacterized protein</fullName>
    </submittedName>
</protein>
<dbReference type="AlphaFoldDB" id="A0AAD5WV32"/>
<feature type="compositionally biased region" description="Polar residues" evidence="1">
    <location>
        <begin position="94"/>
        <end position="103"/>
    </location>
</feature>
<keyword evidence="2" id="KW-1133">Transmembrane helix</keyword>
<proteinExistence type="predicted"/>
<keyword evidence="4" id="KW-1185">Reference proteome</keyword>
<dbReference type="EMBL" id="JAKWBI020000092">
    <property type="protein sequence ID" value="KAJ2903062.1"/>
    <property type="molecule type" value="Genomic_DNA"/>
</dbReference>
<evidence type="ECO:0000313" key="3">
    <source>
        <dbReference type="EMBL" id="KAJ2903062.1"/>
    </source>
</evidence>
<gene>
    <name evidence="3" type="ORF">MKZ38_010483</name>
</gene>
<reference evidence="3" key="1">
    <citation type="submission" date="2022-07" db="EMBL/GenBank/DDBJ databases">
        <title>Draft genome sequence of Zalerion maritima ATCC 34329, a (micro)plastics degrading marine fungus.</title>
        <authorList>
            <person name="Paco A."/>
            <person name="Goncalves M.F.M."/>
            <person name="Rocha-Santos T.A.P."/>
            <person name="Alves A."/>
        </authorList>
    </citation>
    <scope>NUCLEOTIDE SEQUENCE</scope>
    <source>
        <strain evidence="3">ATCC 34329</strain>
    </source>
</reference>
<keyword evidence="2" id="KW-0812">Transmembrane</keyword>
<feature type="compositionally biased region" description="Low complexity" evidence="1">
    <location>
        <begin position="9"/>
        <end position="32"/>
    </location>
</feature>
<feature type="transmembrane region" description="Helical" evidence="2">
    <location>
        <begin position="211"/>
        <end position="232"/>
    </location>
</feature>
<keyword evidence="2" id="KW-0472">Membrane</keyword>